<protein>
    <submittedName>
        <fullName evidence="4">PKD domain-containing protein</fullName>
    </submittedName>
</protein>
<dbReference type="Pfam" id="PF22352">
    <property type="entry name" value="K319L-like_PKD"/>
    <property type="match status" value="1"/>
</dbReference>
<evidence type="ECO:0000259" key="3">
    <source>
        <dbReference type="SMART" id="SM00089"/>
    </source>
</evidence>
<gene>
    <name evidence="4" type="ORF">QTH91_15620</name>
</gene>
<dbReference type="RefSeq" id="WP_286661020.1">
    <property type="nucleotide sequence ID" value="NZ_JASZYV010000003.1"/>
</dbReference>
<feature type="compositionally biased region" description="Polar residues" evidence="1">
    <location>
        <begin position="32"/>
        <end position="50"/>
    </location>
</feature>
<evidence type="ECO:0000256" key="1">
    <source>
        <dbReference type="SAM" id="MobiDB-lite"/>
    </source>
</evidence>
<feature type="chain" id="PRO_5046233937" evidence="2">
    <location>
        <begin position="33"/>
        <end position="361"/>
    </location>
</feature>
<comment type="caution">
    <text evidence="4">The sequence shown here is derived from an EMBL/GenBank/DDBJ whole genome shotgun (WGS) entry which is preliminary data.</text>
</comment>
<dbReference type="CDD" id="cd00146">
    <property type="entry name" value="PKD"/>
    <property type="match status" value="1"/>
</dbReference>
<reference evidence="4" key="1">
    <citation type="submission" date="2023-06" db="EMBL/GenBank/DDBJ databases">
        <authorList>
            <person name="Jiang Y."/>
            <person name="Liu Q."/>
        </authorList>
    </citation>
    <scope>NUCLEOTIDE SEQUENCE</scope>
    <source>
        <strain evidence="4">CGMCC 1.12089</strain>
    </source>
</reference>
<feature type="signal peptide" evidence="2">
    <location>
        <begin position="1"/>
        <end position="32"/>
    </location>
</feature>
<feature type="region of interest" description="Disordered" evidence="1">
    <location>
        <begin position="29"/>
        <end position="54"/>
    </location>
</feature>
<dbReference type="InterPro" id="IPR013783">
    <property type="entry name" value="Ig-like_fold"/>
</dbReference>
<dbReference type="SUPFAM" id="SSF49299">
    <property type="entry name" value="PKD domain"/>
    <property type="match status" value="1"/>
</dbReference>
<dbReference type="SMART" id="SM00089">
    <property type="entry name" value="PKD"/>
    <property type="match status" value="1"/>
</dbReference>
<dbReference type="EMBL" id="JASZYV010000003">
    <property type="protein sequence ID" value="MDM0045917.1"/>
    <property type="molecule type" value="Genomic_DNA"/>
</dbReference>
<sequence length="361" mass="37129">MKQFRPIQASSTALAMLVAATLVGCGGGGSNAAATDTSTQTPKPSETVTPKGNVAPVANAGAALTGKTGKSVSLSGLASADADGDSLTYVWTVASKPDGSTAALSGFTSAEPTFTPDMAGTYTFSLIVNDGKVDSAASTVELTVDAMKSAAFDAIPATFPFNMPSVGAEAYSFKNVGQAVTLAADVPRLLDSVTVGMSSWACESGEWNLGTCTSAVGASFPHEITLRLFDNMGNELAVRTQQFAIPYRPTADATCADTKQWKGGDGKCYNGYAFKIVFDMASLKVTLPDAVRFAVEYNTRTHGPTPIGATGGWDSLNVGLYEVAKASPTAGATTSNVLKNGADWVGLETYGVMAQIQTTTP</sequence>
<dbReference type="Gene3D" id="2.60.40.10">
    <property type="entry name" value="Immunoglobulins"/>
    <property type="match status" value="1"/>
</dbReference>
<keyword evidence="2" id="KW-0732">Signal</keyword>
<accession>A0ABT7ND93</accession>
<feature type="domain" description="PKD/Chitinase" evidence="3">
    <location>
        <begin position="57"/>
        <end position="145"/>
    </location>
</feature>
<evidence type="ECO:0000313" key="4">
    <source>
        <dbReference type="EMBL" id="MDM0045917.1"/>
    </source>
</evidence>
<evidence type="ECO:0000313" key="5">
    <source>
        <dbReference type="Proteomes" id="UP001174908"/>
    </source>
</evidence>
<dbReference type="InterPro" id="IPR022409">
    <property type="entry name" value="PKD/Chitinase_dom"/>
</dbReference>
<dbReference type="PROSITE" id="PS51257">
    <property type="entry name" value="PROKAR_LIPOPROTEIN"/>
    <property type="match status" value="1"/>
</dbReference>
<name>A0ABT7ND93_9BURK</name>
<organism evidence="4 5">
    <name type="scientific">Variovorax dokdonensis</name>
    <dbReference type="NCBI Taxonomy" id="344883"/>
    <lineage>
        <taxon>Bacteria</taxon>
        <taxon>Pseudomonadati</taxon>
        <taxon>Pseudomonadota</taxon>
        <taxon>Betaproteobacteria</taxon>
        <taxon>Burkholderiales</taxon>
        <taxon>Comamonadaceae</taxon>
        <taxon>Variovorax</taxon>
    </lineage>
</organism>
<proteinExistence type="predicted"/>
<evidence type="ECO:0000256" key="2">
    <source>
        <dbReference type="SAM" id="SignalP"/>
    </source>
</evidence>
<dbReference type="InterPro" id="IPR035986">
    <property type="entry name" value="PKD_dom_sf"/>
</dbReference>
<dbReference type="Proteomes" id="UP001174908">
    <property type="component" value="Unassembled WGS sequence"/>
</dbReference>
<keyword evidence="5" id="KW-1185">Reference proteome</keyword>